<evidence type="ECO:0000256" key="7">
    <source>
        <dbReference type="RuleBase" id="RU361279"/>
    </source>
</evidence>
<dbReference type="PANTHER" id="PTHR23407:SF1">
    <property type="entry name" value="5-FORMYLTETRAHYDROFOLATE CYCLO-LIGASE"/>
    <property type="match status" value="1"/>
</dbReference>
<keyword evidence="7" id="KW-0460">Magnesium</keyword>
<keyword evidence="7" id="KW-0479">Metal-binding</keyword>
<dbReference type="InterPro" id="IPR002698">
    <property type="entry name" value="FTHF_cligase"/>
</dbReference>
<dbReference type="GO" id="GO:0009396">
    <property type="term" value="P:folic acid-containing compound biosynthetic process"/>
    <property type="evidence" value="ECO:0007669"/>
    <property type="project" value="TreeGrafter"/>
</dbReference>
<evidence type="ECO:0000256" key="1">
    <source>
        <dbReference type="ARBA" id="ARBA00010638"/>
    </source>
</evidence>
<gene>
    <name evidence="8" type="ORF">WOLCODRAFT_139897</name>
</gene>
<name>A0A2H3IZJ5_WOLCO</name>
<dbReference type="GO" id="GO:0046872">
    <property type="term" value="F:metal ion binding"/>
    <property type="evidence" value="ECO:0007669"/>
    <property type="project" value="UniProtKB-KW"/>
</dbReference>
<keyword evidence="3 6" id="KW-0067">ATP-binding</keyword>
<dbReference type="EMBL" id="KB467843">
    <property type="protein sequence ID" value="PCH35410.1"/>
    <property type="molecule type" value="Genomic_DNA"/>
</dbReference>
<dbReference type="InterPro" id="IPR037171">
    <property type="entry name" value="NagB/RpiA_transferase-like"/>
</dbReference>
<dbReference type="Gene3D" id="3.40.50.10420">
    <property type="entry name" value="NagB/RpiA/CoA transferase-like"/>
    <property type="match status" value="1"/>
</dbReference>
<dbReference type="GO" id="GO:0035999">
    <property type="term" value="P:tetrahydrofolate interconversion"/>
    <property type="evidence" value="ECO:0007669"/>
    <property type="project" value="TreeGrafter"/>
</dbReference>
<dbReference type="OrthoDB" id="2015992at2759"/>
<keyword evidence="8" id="KW-0436">Ligase</keyword>
<dbReference type="AlphaFoldDB" id="A0A2H3IZJ5"/>
<dbReference type="STRING" id="742152.A0A2H3IZJ5"/>
<dbReference type="GO" id="GO:0030272">
    <property type="term" value="F:5-formyltetrahydrofolate cyclo-ligase activity"/>
    <property type="evidence" value="ECO:0007669"/>
    <property type="project" value="UniProtKB-EC"/>
</dbReference>
<accession>A0A2H3IZJ5</accession>
<dbReference type="PIRSF" id="PIRSF006806">
    <property type="entry name" value="FTHF_cligase"/>
    <property type="match status" value="1"/>
</dbReference>
<feature type="binding site" evidence="6">
    <location>
        <begin position="8"/>
        <end position="12"/>
    </location>
    <ligand>
        <name>ATP</name>
        <dbReference type="ChEBI" id="CHEBI:30616"/>
    </ligand>
</feature>
<dbReference type="GO" id="GO:0005739">
    <property type="term" value="C:mitochondrion"/>
    <property type="evidence" value="ECO:0007669"/>
    <property type="project" value="TreeGrafter"/>
</dbReference>
<feature type="binding site" evidence="6">
    <location>
        <begin position="150"/>
        <end position="158"/>
    </location>
    <ligand>
        <name>ATP</name>
        <dbReference type="ChEBI" id="CHEBI:30616"/>
    </ligand>
</feature>
<dbReference type="PANTHER" id="PTHR23407">
    <property type="entry name" value="ATPASE INHIBITOR/5-FORMYLTETRAHYDROFOLATE CYCLO-LIGASE"/>
    <property type="match status" value="1"/>
</dbReference>
<sequence length="217" mass="23464">MASMQGQKSAVRAAVAAKLRLLPQSDIARQSQMAVGRVLAAPFFAQSTNVSCYLSMPAGELETAALVSEILRAGKTLFVPKIDPSARGKMDFLKVYGEDDLSSLSSGLWGIREPEYEWQGQPRLNALDEAAGQLDLILVPGVAFDRSLSRVGHGKGYYDRFISAYTRSKCANAQRKPLLVALALREQILEAGQVPTALHDWKMDVIVGPDGIIMGSA</sequence>
<proteinExistence type="inferred from homology"/>
<dbReference type="OMA" id="DKWGIPT"/>
<comment type="catalytic activity">
    <reaction evidence="4 7">
        <text>(6S)-5-formyl-5,6,7,8-tetrahydrofolate + ATP = (6R)-5,10-methenyltetrahydrofolate + ADP + phosphate</text>
        <dbReference type="Rhea" id="RHEA:10488"/>
        <dbReference type="ChEBI" id="CHEBI:30616"/>
        <dbReference type="ChEBI" id="CHEBI:43474"/>
        <dbReference type="ChEBI" id="CHEBI:57455"/>
        <dbReference type="ChEBI" id="CHEBI:57457"/>
        <dbReference type="ChEBI" id="CHEBI:456216"/>
        <dbReference type="EC" id="6.3.3.2"/>
    </reaction>
</comment>
<dbReference type="EC" id="6.3.3.2" evidence="5 7"/>
<dbReference type="InterPro" id="IPR024185">
    <property type="entry name" value="FTHF_cligase-like_sf"/>
</dbReference>
<feature type="binding site" evidence="6">
    <location>
        <position position="54"/>
    </location>
    <ligand>
        <name>substrate</name>
    </ligand>
</feature>
<evidence type="ECO:0000313" key="9">
    <source>
        <dbReference type="Proteomes" id="UP000218811"/>
    </source>
</evidence>
<evidence type="ECO:0000313" key="8">
    <source>
        <dbReference type="EMBL" id="PCH35410.1"/>
    </source>
</evidence>
<dbReference type="Proteomes" id="UP000218811">
    <property type="component" value="Unassembled WGS sequence"/>
</dbReference>
<evidence type="ECO:0000256" key="3">
    <source>
        <dbReference type="ARBA" id="ARBA00022840"/>
    </source>
</evidence>
<protein>
    <recommendedName>
        <fullName evidence="5 7">5-formyltetrahydrofolate cyclo-ligase</fullName>
        <ecNumber evidence="5 7">6.3.3.2</ecNumber>
    </recommendedName>
</protein>
<evidence type="ECO:0000256" key="2">
    <source>
        <dbReference type="ARBA" id="ARBA00022741"/>
    </source>
</evidence>
<dbReference type="SUPFAM" id="SSF100950">
    <property type="entry name" value="NagB/RpiA/CoA transferase-like"/>
    <property type="match status" value="1"/>
</dbReference>
<comment type="cofactor">
    <cofactor evidence="7">
        <name>Mg(2+)</name>
        <dbReference type="ChEBI" id="CHEBI:18420"/>
    </cofactor>
</comment>
<organism evidence="8 9">
    <name type="scientific">Wolfiporia cocos (strain MD-104)</name>
    <name type="common">Brown rot fungus</name>
    <dbReference type="NCBI Taxonomy" id="742152"/>
    <lineage>
        <taxon>Eukaryota</taxon>
        <taxon>Fungi</taxon>
        <taxon>Dikarya</taxon>
        <taxon>Basidiomycota</taxon>
        <taxon>Agaricomycotina</taxon>
        <taxon>Agaricomycetes</taxon>
        <taxon>Polyporales</taxon>
        <taxon>Phaeolaceae</taxon>
        <taxon>Wolfiporia</taxon>
    </lineage>
</organism>
<reference evidence="8 9" key="1">
    <citation type="journal article" date="2012" name="Science">
        <title>The Paleozoic origin of enzymatic lignin decomposition reconstructed from 31 fungal genomes.</title>
        <authorList>
            <person name="Floudas D."/>
            <person name="Binder M."/>
            <person name="Riley R."/>
            <person name="Barry K."/>
            <person name="Blanchette R.A."/>
            <person name="Henrissat B."/>
            <person name="Martinez A.T."/>
            <person name="Otillar R."/>
            <person name="Spatafora J.W."/>
            <person name="Yadav J.S."/>
            <person name="Aerts A."/>
            <person name="Benoit I."/>
            <person name="Boyd A."/>
            <person name="Carlson A."/>
            <person name="Copeland A."/>
            <person name="Coutinho P.M."/>
            <person name="de Vries R.P."/>
            <person name="Ferreira P."/>
            <person name="Findley K."/>
            <person name="Foster B."/>
            <person name="Gaskell J."/>
            <person name="Glotzer D."/>
            <person name="Gorecki P."/>
            <person name="Heitman J."/>
            <person name="Hesse C."/>
            <person name="Hori C."/>
            <person name="Igarashi K."/>
            <person name="Jurgens J.A."/>
            <person name="Kallen N."/>
            <person name="Kersten P."/>
            <person name="Kohler A."/>
            <person name="Kuees U."/>
            <person name="Kumar T.K.A."/>
            <person name="Kuo A."/>
            <person name="LaButti K."/>
            <person name="Larrondo L.F."/>
            <person name="Lindquist E."/>
            <person name="Ling A."/>
            <person name="Lombard V."/>
            <person name="Lucas S."/>
            <person name="Lundell T."/>
            <person name="Martin R."/>
            <person name="McLaughlin D.J."/>
            <person name="Morgenstern I."/>
            <person name="Morin E."/>
            <person name="Murat C."/>
            <person name="Nagy L.G."/>
            <person name="Nolan M."/>
            <person name="Ohm R.A."/>
            <person name="Patyshakuliyeva A."/>
            <person name="Rokas A."/>
            <person name="Ruiz-Duenas F.J."/>
            <person name="Sabat G."/>
            <person name="Salamov A."/>
            <person name="Samejima M."/>
            <person name="Schmutz J."/>
            <person name="Slot J.C."/>
            <person name="St John F."/>
            <person name="Stenlid J."/>
            <person name="Sun H."/>
            <person name="Sun S."/>
            <person name="Syed K."/>
            <person name="Tsang A."/>
            <person name="Wiebenga A."/>
            <person name="Young D."/>
            <person name="Pisabarro A."/>
            <person name="Eastwood D.C."/>
            <person name="Martin F."/>
            <person name="Cullen D."/>
            <person name="Grigoriev I.V."/>
            <person name="Hibbett D.S."/>
        </authorList>
    </citation>
    <scope>NUCLEOTIDE SEQUENCE [LARGE SCALE GENOMIC DNA]</scope>
    <source>
        <strain evidence="8 9">MD-104</strain>
    </source>
</reference>
<comment type="similarity">
    <text evidence="1 7">Belongs to the 5-formyltetrahydrofolate cyclo-ligase family.</text>
</comment>
<dbReference type="NCBIfam" id="TIGR02727">
    <property type="entry name" value="MTHFS_bact"/>
    <property type="match status" value="1"/>
</dbReference>
<keyword evidence="9" id="KW-1185">Reference proteome</keyword>
<keyword evidence="2 6" id="KW-0547">Nucleotide-binding</keyword>
<feature type="binding site" evidence="6">
    <location>
        <position position="60"/>
    </location>
    <ligand>
        <name>substrate</name>
    </ligand>
</feature>
<evidence type="ECO:0000256" key="5">
    <source>
        <dbReference type="ARBA" id="ARBA00038966"/>
    </source>
</evidence>
<evidence type="ECO:0000256" key="6">
    <source>
        <dbReference type="PIRSR" id="PIRSR006806-1"/>
    </source>
</evidence>
<dbReference type="Pfam" id="PF01812">
    <property type="entry name" value="5-FTHF_cyc-lig"/>
    <property type="match status" value="1"/>
</dbReference>
<dbReference type="GO" id="GO:0005524">
    <property type="term" value="F:ATP binding"/>
    <property type="evidence" value="ECO:0007669"/>
    <property type="project" value="UniProtKB-KW"/>
</dbReference>
<evidence type="ECO:0000256" key="4">
    <source>
        <dbReference type="ARBA" id="ARBA00036539"/>
    </source>
</evidence>